<dbReference type="OrthoDB" id="6093671at2759"/>
<dbReference type="InterPro" id="IPR057286">
    <property type="entry name" value="PUA_NSUN2"/>
</dbReference>
<keyword evidence="9" id="KW-0539">Nucleus</keyword>
<organism evidence="13 14">
    <name type="scientific">Cylindrobasidium torrendii FP15055 ss-10</name>
    <dbReference type="NCBI Taxonomy" id="1314674"/>
    <lineage>
        <taxon>Eukaryota</taxon>
        <taxon>Fungi</taxon>
        <taxon>Dikarya</taxon>
        <taxon>Basidiomycota</taxon>
        <taxon>Agaricomycotina</taxon>
        <taxon>Agaricomycetes</taxon>
        <taxon>Agaricomycetidae</taxon>
        <taxon>Agaricales</taxon>
        <taxon>Marasmiineae</taxon>
        <taxon>Physalacriaceae</taxon>
        <taxon>Cylindrobasidium</taxon>
    </lineage>
</organism>
<evidence type="ECO:0000256" key="5">
    <source>
        <dbReference type="ARBA" id="ARBA00022679"/>
    </source>
</evidence>
<keyword evidence="14" id="KW-1185">Reference proteome</keyword>
<evidence type="ECO:0000256" key="6">
    <source>
        <dbReference type="ARBA" id="ARBA00022691"/>
    </source>
</evidence>
<dbReference type="Proteomes" id="UP000054007">
    <property type="component" value="Unassembled WGS sequence"/>
</dbReference>
<evidence type="ECO:0000256" key="9">
    <source>
        <dbReference type="ARBA" id="ARBA00023242"/>
    </source>
</evidence>
<name>A0A0D7AU22_9AGAR</name>
<feature type="binding site" evidence="10">
    <location>
        <begin position="184"/>
        <end position="190"/>
    </location>
    <ligand>
        <name>S-adenosyl-L-methionine</name>
        <dbReference type="ChEBI" id="CHEBI:59789"/>
    </ligand>
</feature>
<dbReference type="GO" id="GO:0005634">
    <property type="term" value="C:nucleus"/>
    <property type="evidence" value="ECO:0007669"/>
    <property type="project" value="UniProtKB-SubCell"/>
</dbReference>
<reference evidence="13 14" key="1">
    <citation type="journal article" date="2015" name="Fungal Genet. Biol.">
        <title>Evolution of novel wood decay mechanisms in Agaricales revealed by the genome sequences of Fistulina hepatica and Cylindrobasidium torrendii.</title>
        <authorList>
            <person name="Floudas D."/>
            <person name="Held B.W."/>
            <person name="Riley R."/>
            <person name="Nagy L.G."/>
            <person name="Koehler G."/>
            <person name="Ransdell A.S."/>
            <person name="Younus H."/>
            <person name="Chow J."/>
            <person name="Chiniquy J."/>
            <person name="Lipzen A."/>
            <person name="Tritt A."/>
            <person name="Sun H."/>
            <person name="Haridas S."/>
            <person name="LaButti K."/>
            <person name="Ohm R.A."/>
            <person name="Kues U."/>
            <person name="Blanchette R.A."/>
            <person name="Grigoriev I.V."/>
            <person name="Minto R.E."/>
            <person name="Hibbett D.S."/>
        </authorList>
    </citation>
    <scope>NUCLEOTIDE SEQUENCE [LARGE SCALE GENOMIC DNA]</scope>
    <source>
        <strain evidence="13 14">FP15055 ss-10</strain>
    </source>
</reference>
<dbReference type="Pfam" id="PF25376">
    <property type="entry name" value="Pre-PUA_NSUN2"/>
    <property type="match status" value="1"/>
</dbReference>
<dbReference type="PROSITE" id="PS51686">
    <property type="entry name" value="SAM_MT_RSMB_NOP"/>
    <property type="match status" value="1"/>
</dbReference>
<dbReference type="Pfam" id="PF25378">
    <property type="entry name" value="PUA_NSUN2"/>
    <property type="match status" value="1"/>
</dbReference>
<keyword evidence="5 10" id="KW-0808">Transferase</keyword>
<comment type="subcellular location">
    <subcellularLocation>
        <location evidence="1">Nucleus</location>
    </subcellularLocation>
</comment>
<feature type="compositionally biased region" description="Basic and acidic residues" evidence="11">
    <location>
        <begin position="11"/>
        <end position="26"/>
    </location>
</feature>
<dbReference type="InterPro" id="IPR029063">
    <property type="entry name" value="SAM-dependent_MTases_sf"/>
</dbReference>
<dbReference type="EMBL" id="KN880928">
    <property type="protein sequence ID" value="KIY61510.1"/>
    <property type="molecule type" value="Genomic_DNA"/>
</dbReference>
<feature type="active site" description="Nucleophile" evidence="10">
    <location>
        <position position="316"/>
    </location>
</feature>
<evidence type="ECO:0000256" key="3">
    <source>
        <dbReference type="ARBA" id="ARBA00022555"/>
    </source>
</evidence>
<evidence type="ECO:0000256" key="11">
    <source>
        <dbReference type="SAM" id="MobiDB-lite"/>
    </source>
</evidence>
<keyword evidence="6 10" id="KW-0949">S-adenosyl-L-methionine</keyword>
<feature type="compositionally biased region" description="Basic and acidic residues" evidence="11">
    <location>
        <begin position="450"/>
        <end position="459"/>
    </location>
</feature>
<keyword evidence="8 10" id="KW-0694">RNA-binding</keyword>
<dbReference type="GO" id="GO:0030488">
    <property type="term" value="P:tRNA methylation"/>
    <property type="evidence" value="ECO:0007669"/>
    <property type="project" value="TreeGrafter"/>
</dbReference>
<evidence type="ECO:0000313" key="14">
    <source>
        <dbReference type="Proteomes" id="UP000054007"/>
    </source>
</evidence>
<evidence type="ECO:0000256" key="4">
    <source>
        <dbReference type="ARBA" id="ARBA00022603"/>
    </source>
</evidence>
<feature type="binding site" evidence="10">
    <location>
        <position position="241"/>
    </location>
    <ligand>
        <name>S-adenosyl-L-methionine</name>
        <dbReference type="ChEBI" id="CHEBI:59789"/>
    </ligand>
</feature>
<keyword evidence="3" id="KW-0820">tRNA-binding</keyword>
<feature type="region of interest" description="Disordered" evidence="11">
    <location>
        <begin position="431"/>
        <end position="514"/>
    </location>
</feature>
<feature type="binding site" evidence="10">
    <location>
        <position position="263"/>
    </location>
    <ligand>
        <name>S-adenosyl-L-methionine</name>
        <dbReference type="ChEBI" id="CHEBI:59789"/>
    </ligand>
</feature>
<feature type="compositionally biased region" description="Basic residues" evidence="11">
    <location>
        <begin position="1"/>
        <end position="10"/>
    </location>
</feature>
<keyword evidence="4 10" id="KW-0489">Methyltransferase</keyword>
<feature type="domain" description="SAM-dependent MTase RsmB/NOP-type" evidence="12">
    <location>
        <begin position="66"/>
        <end position="427"/>
    </location>
</feature>
<evidence type="ECO:0000256" key="1">
    <source>
        <dbReference type="ARBA" id="ARBA00004123"/>
    </source>
</evidence>
<dbReference type="GO" id="GO:0000049">
    <property type="term" value="F:tRNA binding"/>
    <property type="evidence" value="ECO:0007669"/>
    <property type="project" value="UniProtKB-KW"/>
</dbReference>
<sequence length="753" mass="83144">MARGRGKRRDRNAGGRNNDKKGRDDDKKHEFLYRTDLLDKSSMTNERLFSYYKDQAIIPEEEWDVFVEALRDHLPTTFRLSGSRQGKLALNEIIKNKHVPTLMDVEFEDQKIPPPVQIPWYPGGLAWQFNVPKKVLRKQPEFRSFHSFLVGETDVGNISRQEAVSMLPPLCLDVKPGHRVIDMCAAPGSKTAQLLEALHAAESEAPEGLLVANDSDYKRTHLLIHQSARLPSPALVVTNLDASNYPAIKLDGKKLMFDRILCDVPCSGDGTIRKNVAIWKTWQPSDGNGLHALQVRILQRAMQMLAPGGRIVYSTCSLNPVENEAVIATALNTNPDFHLLPSDEFLPGLVRRPGLTAWKPTYALPFPYVYYDSYEAFAAANASLASKLSPSHWPPANASELNLSRCMRLYPHHQDTGGFFVAILERNTEAAEAGSSKKKRVASPFPETDTDTKKPRLEESTPTTEDISESTIPTPVELSASIETQTPVDDAESKPTPVQSADPESRNNGSFKENPYTFLAADDPTVVKCIENLSLTDKFPKDCVLVRNPDGSAVRSMYLTTPLVRQLIHENDYARLRLNSAGTKVFAKQEGAHNKGDLAQFRILAEGLDALMPYIPAETMLSGDLSVLKTLVTAYYPLCSSFVEPFKAEITARDSGSHVVKFTVGTDTIYLPIWKSNVSVSLQVDKKAKSALSLRVFGEDITTAGRENAARKEKKQQIANAGATTAQNEAAASIDTPDEALALEAVDAETKDV</sequence>
<dbReference type="PROSITE" id="PS01153">
    <property type="entry name" value="NOL1_NOP2_SUN"/>
    <property type="match status" value="1"/>
</dbReference>
<dbReference type="InterPro" id="IPR057285">
    <property type="entry name" value="Pre-PUA_NSUN2"/>
</dbReference>
<comment type="similarity">
    <text evidence="2 10">Belongs to the class I-like SAM-binding methyltransferase superfamily. RsmB/NOP family.</text>
</comment>
<feature type="binding site" evidence="10">
    <location>
        <position position="214"/>
    </location>
    <ligand>
        <name>S-adenosyl-L-methionine</name>
        <dbReference type="ChEBI" id="CHEBI:59789"/>
    </ligand>
</feature>
<dbReference type="PANTHER" id="PTHR22808">
    <property type="entry name" value="NCL1 YEAST -RELATED NOL1/NOP2/FMU SUN DOMAIN-CONTAINING"/>
    <property type="match status" value="1"/>
</dbReference>
<dbReference type="InterPro" id="IPR001678">
    <property type="entry name" value="MeTrfase_RsmB-F_NOP2_dom"/>
</dbReference>
<evidence type="ECO:0000256" key="7">
    <source>
        <dbReference type="ARBA" id="ARBA00022694"/>
    </source>
</evidence>
<keyword evidence="7" id="KW-0819">tRNA processing</keyword>
<protein>
    <submittedName>
        <fullName evidence="13">Cytosine-5--methyltransferase</fullName>
    </submittedName>
</protein>
<dbReference type="PANTHER" id="PTHR22808:SF1">
    <property type="entry name" value="RNA CYTOSINE-C(5)-METHYLTRANSFERASE NSUN2-RELATED"/>
    <property type="match status" value="1"/>
</dbReference>
<evidence type="ECO:0000259" key="12">
    <source>
        <dbReference type="PROSITE" id="PS51686"/>
    </source>
</evidence>
<dbReference type="STRING" id="1314674.A0A0D7AU22"/>
<evidence type="ECO:0000256" key="10">
    <source>
        <dbReference type="PROSITE-ProRule" id="PRU01023"/>
    </source>
</evidence>
<accession>A0A0D7AU22</accession>
<dbReference type="InterPro" id="IPR018314">
    <property type="entry name" value="RsmB/NOL1/NOP2-like_CS"/>
</dbReference>
<dbReference type="Pfam" id="PF01189">
    <property type="entry name" value="Methyltr_RsmB-F"/>
    <property type="match status" value="1"/>
</dbReference>
<feature type="region of interest" description="Disordered" evidence="11">
    <location>
        <begin position="707"/>
        <end position="734"/>
    </location>
</feature>
<dbReference type="AlphaFoldDB" id="A0A0D7AU22"/>
<dbReference type="PRINTS" id="PR02011">
    <property type="entry name" value="RCMTNCL1"/>
</dbReference>
<evidence type="ECO:0000256" key="8">
    <source>
        <dbReference type="ARBA" id="ARBA00022884"/>
    </source>
</evidence>
<proteinExistence type="inferred from homology"/>
<dbReference type="InterPro" id="IPR023267">
    <property type="entry name" value="RCMT"/>
</dbReference>
<feature type="compositionally biased region" description="Low complexity" evidence="11">
    <location>
        <begin position="719"/>
        <end position="732"/>
    </location>
</feature>
<evidence type="ECO:0000256" key="2">
    <source>
        <dbReference type="ARBA" id="ARBA00007494"/>
    </source>
</evidence>
<dbReference type="SUPFAM" id="SSF53335">
    <property type="entry name" value="S-adenosyl-L-methionine-dependent methyltransferases"/>
    <property type="match status" value="1"/>
</dbReference>
<feature type="region of interest" description="Disordered" evidence="11">
    <location>
        <begin position="1"/>
        <end position="26"/>
    </location>
</feature>
<dbReference type="InterPro" id="IPR023270">
    <property type="entry name" value="RCMT_NCL1"/>
</dbReference>
<dbReference type="InterPro" id="IPR049560">
    <property type="entry name" value="MeTrfase_RsmB-F_NOP2_cat"/>
</dbReference>
<feature type="compositionally biased region" description="Polar residues" evidence="11">
    <location>
        <begin position="460"/>
        <end position="473"/>
    </location>
</feature>
<evidence type="ECO:0000313" key="13">
    <source>
        <dbReference type="EMBL" id="KIY61510.1"/>
    </source>
</evidence>
<gene>
    <name evidence="13" type="ORF">CYLTODRAFT_384592</name>
</gene>
<dbReference type="Gene3D" id="3.40.50.150">
    <property type="entry name" value="Vaccinia Virus protein VP39"/>
    <property type="match status" value="1"/>
</dbReference>
<dbReference type="GO" id="GO:0016428">
    <property type="term" value="F:tRNA (cytidine-5-)-methyltransferase activity"/>
    <property type="evidence" value="ECO:0007669"/>
    <property type="project" value="InterPro"/>
</dbReference>
<dbReference type="GO" id="GO:0005737">
    <property type="term" value="C:cytoplasm"/>
    <property type="evidence" value="ECO:0007669"/>
    <property type="project" value="TreeGrafter"/>
</dbReference>
<dbReference type="PRINTS" id="PR02008">
    <property type="entry name" value="RCMTFAMILY"/>
</dbReference>